<evidence type="ECO:0000256" key="5">
    <source>
        <dbReference type="ARBA" id="ARBA00023239"/>
    </source>
</evidence>
<keyword evidence="9" id="KW-1185">Reference proteome</keyword>
<evidence type="ECO:0000313" key="8">
    <source>
        <dbReference type="EMBL" id="CAL2083547.1"/>
    </source>
</evidence>
<dbReference type="PANTHER" id="PTHR30518:SF2">
    <property type="entry name" value="ENDOLYTIC MUREIN TRANSGLYCOSYLASE"/>
    <property type="match status" value="1"/>
</dbReference>
<evidence type="ECO:0000256" key="1">
    <source>
        <dbReference type="ARBA" id="ARBA00022475"/>
    </source>
</evidence>
<dbReference type="HAMAP" id="MF_02065">
    <property type="entry name" value="MltG"/>
    <property type="match status" value="1"/>
</dbReference>
<dbReference type="PANTHER" id="PTHR30518">
    <property type="entry name" value="ENDOLYTIC MUREIN TRANSGLYCOSYLASE"/>
    <property type="match status" value="1"/>
</dbReference>
<evidence type="ECO:0000256" key="2">
    <source>
        <dbReference type="ARBA" id="ARBA00022692"/>
    </source>
</evidence>
<protein>
    <recommendedName>
        <fullName evidence="7">Endolytic murein transglycosylase</fullName>
        <ecNumber evidence="7">4.2.2.29</ecNumber>
    </recommendedName>
    <alternativeName>
        <fullName evidence="7">Peptidoglycan lytic transglycosylase</fullName>
    </alternativeName>
    <alternativeName>
        <fullName evidence="7">Peptidoglycan polymerization terminase</fullName>
    </alternativeName>
</protein>
<dbReference type="EMBL" id="CAXIXY010000004">
    <property type="protein sequence ID" value="CAL2083547.1"/>
    <property type="molecule type" value="Genomic_DNA"/>
</dbReference>
<reference evidence="8 9" key="1">
    <citation type="submission" date="2024-05" db="EMBL/GenBank/DDBJ databases">
        <authorList>
            <person name="Duchaud E."/>
        </authorList>
    </citation>
    <scope>NUCLEOTIDE SEQUENCE [LARGE SCALE GENOMIC DNA]</scope>
    <source>
        <strain evidence="8">Ena-SAMPLE-TAB-13-05-2024-13:56:06:370-140302</strain>
    </source>
</reference>
<sequence length="343" mass="39325">MKNKILITISILLVAVGAVGFYFYNKIFSPVVTTNTTIYVSSNSDMGTFENSLKDVIPSYEDFLWVADKKKFKTPKGGMYVVKKGMNLNDLVNLFRSGNQTAVNVTFNNQDTLEKLAGRVAQQLETDSISLLNAFKDPKFLQENDFTEKSVLGMYIPNQYEFYWNTSAERFRDKMLKQYNQFWNKSRLDKASKLGLNEDQVITLASIVQKETAQISERPKVAGLYLNRYKNKWPLEADPTIIYALREVNGQDFIVKRVLFRDIENTKNSPYNTYKNAGLPPSLIAMPDISSIDAVLNPAKHDYFFMCASIDNIGFHEFAKTLSQHNRNAAKYQRWISNQGIKR</sequence>
<name>A0ABM9NY18_9FLAO</name>
<dbReference type="Pfam" id="PF02618">
    <property type="entry name" value="YceG"/>
    <property type="match status" value="1"/>
</dbReference>
<evidence type="ECO:0000256" key="4">
    <source>
        <dbReference type="ARBA" id="ARBA00023136"/>
    </source>
</evidence>
<accession>A0ABM9NY18</accession>
<gene>
    <name evidence="7 8" type="primary">mltG</name>
    <name evidence="8" type="ORF">T190607A01A_20153</name>
</gene>
<comment type="catalytic activity">
    <reaction evidence="7">
        <text>a peptidoglycan chain = a peptidoglycan chain with N-acetyl-1,6-anhydromuramyl-[peptide] at the reducing end + a peptidoglycan chain with N-acetylglucosamine at the non-reducing end.</text>
        <dbReference type="EC" id="4.2.2.29"/>
    </reaction>
</comment>
<dbReference type="EC" id="4.2.2.29" evidence="7"/>
<dbReference type="InterPro" id="IPR003770">
    <property type="entry name" value="MLTG-like"/>
</dbReference>
<dbReference type="RefSeq" id="WP_348711540.1">
    <property type="nucleotide sequence ID" value="NZ_CAXIXY010000004.1"/>
</dbReference>
<comment type="function">
    <text evidence="7">Functions as a peptidoglycan terminase that cleaves nascent peptidoglycan strands endolytically to terminate their elongation.</text>
</comment>
<dbReference type="Proteomes" id="UP001497416">
    <property type="component" value="Unassembled WGS sequence"/>
</dbReference>
<keyword evidence="1 7" id="KW-1003">Cell membrane</keyword>
<comment type="similarity">
    <text evidence="7">Belongs to the transglycosylase MltG family.</text>
</comment>
<evidence type="ECO:0000256" key="6">
    <source>
        <dbReference type="ARBA" id="ARBA00023316"/>
    </source>
</evidence>
<organism evidence="8 9">
    <name type="scientific">Tenacibaculum platacis</name>
    <dbReference type="NCBI Taxonomy" id="3137852"/>
    <lineage>
        <taxon>Bacteria</taxon>
        <taxon>Pseudomonadati</taxon>
        <taxon>Bacteroidota</taxon>
        <taxon>Flavobacteriia</taxon>
        <taxon>Flavobacteriales</taxon>
        <taxon>Flavobacteriaceae</taxon>
        <taxon>Tenacibaculum</taxon>
    </lineage>
</organism>
<comment type="caution">
    <text evidence="8">The sequence shown here is derived from an EMBL/GenBank/DDBJ whole genome shotgun (WGS) entry which is preliminary data.</text>
</comment>
<keyword evidence="6 7" id="KW-0961">Cell wall biogenesis/degradation</keyword>
<evidence type="ECO:0000313" key="9">
    <source>
        <dbReference type="Proteomes" id="UP001497416"/>
    </source>
</evidence>
<keyword evidence="2 7" id="KW-0812">Transmembrane</keyword>
<evidence type="ECO:0000256" key="7">
    <source>
        <dbReference type="HAMAP-Rule" id="MF_02065"/>
    </source>
</evidence>
<keyword evidence="3 7" id="KW-1133">Transmembrane helix</keyword>
<keyword evidence="4 7" id="KW-0472">Membrane</keyword>
<dbReference type="NCBIfam" id="TIGR00247">
    <property type="entry name" value="endolytic transglycosylase MltG"/>
    <property type="match status" value="1"/>
</dbReference>
<dbReference type="Gene3D" id="3.30.160.60">
    <property type="entry name" value="Classic Zinc Finger"/>
    <property type="match status" value="1"/>
</dbReference>
<keyword evidence="5 7" id="KW-0456">Lyase</keyword>
<dbReference type="GO" id="GO:0016829">
    <property type="term" value="F:lyase activity"/>
    <property type="evidence" value="ECO:0007669"/>
    <property type="project" value="UniProtKB-KW"/>
</dbReference>
<proteinExistence type="inferred from homology"/>
<evidence type="ECO:0000256" key="3">
    <source>
        <dbReference type="ARBA" id="ARBA00022989"/>
    </source>
</evidence>
<feature type="site" description="Important for catalytic activity" evidence="7">
    <location>
        <position position="211"/>
    </location>
</feature>
<dbReference type="CDD" id="cd08010">
    <property type="entry name" value="MltG_like"/>
    <property type="match status" value="1"/>
</dbReference>